<sequence>MALAERTVHRIKGCISENAINRLSRTSASISVRSCVAEDVKDSNPSAENNIAIGGRVVSARSADSSKSECAAVQPAHLPLISLELSKNPHIFLIGLSYPERLRSEKSNPAKVQINSTYGFSDLVVSKSVMGVYVSKRAAMPKFKLIEPIVSEISWSESVIQCCTSAATSKARAVIKSLNTNAVHHFAHTRRNPFSESIAQEIRGVGIRGSG</sequence>
<evidence type="ECO:0000313" key="1">
    <source>
        <dbReference type="EMBL" id="GBP51119.1"/>
    </source>
</evidence>
<evidence type="ECO:0000313" key="2">
    <source>
        <dbReference type="Proteomes" id="UP000299102"/>
    </source>
</evidence>
<name>A0A4C1WLD9_EUMVA</name>
<dbReference type="Proteomes" id="UP000299102">
    <property type="component" value="Unassembled WGS sequence"/>
</dbReference>
<dbReference type="AlphaFoldDB" id="A0A4C1WLD9"/>
<gene>
    <name evidence="1" type="ORF">EVAR_31844_1</name>
</gene>
<proteinExistence type="predicted"/>
<dbReference type="EMBL" id="BGZK01000574">
    <property type="protein sequence ID" value="GBP51119.1"/>
    <property type="molecule type" value="Genomic_DNA"/>
</dbReference>
<keyword evidence="2" id="KW-1185">Reference proteome</keyword>
<comment type="caution">
    <text evidence="1">The sequence shown here is derived from an EMBL/GenBank/DDBJ whole genome shotgun (WGS) entry which is preliminary data.</text>
</comment>
<protein>
    <submittedName>
        <fullName evidence="1">Uncharacterized protein</fullName>
    </submittedName>
</protein>
<organism evidence="1 2">
    <name type="scientific">Eumeta variegata</name>
    <name type="common">Bagworm moth</name>
    <name type="synonym">Eumeta japonica</name>
    <dbReference type="NCBI Taxonomy" id="151549"/>
    <lineage>
        <taxon>Eukaryota</taxon>
        <taxon>Metazoa</taxon>
        <taxon>Ecdysozoa</taxon>
        <taxon>Arthropoda</taxon>
        <taxon>Hexapoda</taxon>
        <taxon>Insecta</taxon>
        <taxon>Pterygota</taxon>
        <taxon>Neoptera</taxon>
        <taxon>Endopterygota</taxon>
        <taxon>Lepidoptera</taxon>
        <taxon>Glossata</taxon>
        <taxon>Ditrysia</taxon>
        <taxon>Tineoidea</taxon>
        <taxon>Psychidae</taxon>
        <taxon>Oiketicinae</taxon>
        <taxon>Eumeta</taxon>
    </lineage>
</organism>
<reference evidence="1 2" key="1">
    <citation type="journal article" date="2019" name="Commun. Biol.">
        <title>The bagworm genome reveals a unique fibroin gene that provides high tensile strength.</title>
        <authorList>
            <person name="Kono N."/>
            <person name="Nakamura H."/>
            <person name="Ohtoshi R."/>
            <person name="Tomita M."/>
            <person name="Numata K."/>
            <person name="Arakawa K."/>
        </authorList>
    </citation>
    <scope>NUCLEOTIDE SEQUENCE [LARGE SCALE GENOMIC DNA]</scope>
</reference>
<accession>A0A4C1WLD9</accession>